<accession>A0A1L7CQ02</accession>
<evidence type="ECO:0000313" key="3">
    <source>
        <dbReference type="EMBL" id="GEB97500.1"/>
    </source>
</evidence>
<reference evidence="3 5" key="2">
    <citation type="submission" date="2019-06" db="EMBL/GenBank/DDBJ databases">
        <title>Whole genome shotgun sequence of Corynebacterium flavescens NBRC 14136.</title>
        <authorList>
            <person name="Hosoyama A."/>
            <person name="Uohara A."/>
            <person name="Ohji S."/>
            <person name="Ichikawa N."/>
        </authorList>
    </citation>
    <scope>NUCLEOTIDE SEQUENCE [LARGE SCALE GENOMIC DNA]</scope>
    <source>
        <strain evidence="3 5">NBRC 14136</strain>
    </source>
</reference>
<dbReference type="RefSeq" id="WP_075730827.1">
    <property type="nucleotide sequence ID" value="NZ_BJNB01000011.1"/>
</dbReference>
<protein>
    <submittedName>
        <fullName evidence="2">Uncharacterized protein</fullName>
    </submittedName>
</protein>
<dbReference type="GeneID" id="82881509"/>
<feature type="transmembrane region" description="Helical" evidence="1">
    <location>
        <begin position="137"/>
        <end position="164"/>
    </location>
</feature>
<name>A0A1L7CQ02_CORFL</name>
<feature type="transmembrane region" description="Helical" evidence="1">
    <location>
        <begin position="40"/>
        <end position="60"/>
    </location>
</feature>
<reference evidence="2 4" key="1">
    <citation type="submission" date="2014-08" db="EMBL/GenBank/DDBJ databases">
        <title>Complete genome sequence of Corynebacterium flavescens OJ8(T)(=DSM 20296(T)), isolated from cheese.</title>
        <authorList>
            <person name="Ruckert C."/>
            <person name="Albersmeier A."/>
            <person name="Winkler A."/>
            <person name="Kalinowski J."/>
        </authorList>
    </citation>
    <scope>NUCLEOTIDE SEQUENCE [LARGE SCALE GENOMIC DNA]</scope>
    <source>
        <strain evidence="2 4">OJ8</strain>
    </source>
</reference>
<dbReference type="Proteomes" id="UP000185479">
    <property type="component" value="Chromosome"/>
</dbReference>
<feature type="transmembrane region" description="Helical" evidence="1">
    <location>
        <begin position="202"/>
        <end position="224"/>
    </location>
</feature>
<dbReference type="KEGG" id="cfc:CFLV_12645"/>
<gene>
    <name evidence="3" type="ORF">CFL01nite_09950</name>
    <name evidence="2" type="ORF">CFLV_12645</name>
</gene>
<evidence type="ECO:0000313" key="2">
    <source>
        <dbReference type="EMBL" id="APT87913.1"/>
    </source>
</evidence>
<proteinExistence type="predicted"/>
<evidence type="ECO:0000313" key="4">
    <source>
        <dbReference type="Proteomes" id="UP000185479"/>
    </source>
</evidence>
<keyword evidence="4" id="KW-1185">Reference proteome</keyword>
<dbReference type="EMBL" id="CP009246">
    <property type="protein sequence ID" value="APT87913.1"/>
    <property type="molecule type" value="Genomic_DNA"/>
</dbReference>
<feature type="transmembrane region" description="Helical" evidence="1">
    <location>
        <begin position="72"/>
        <end position="98"/>
    </location>
</feature>
<sequence length="227" mass="23828">MTFRPPIFLASSPRGFILAAALIALGATCGRLIIGSGSSWTMLAILASAVLFGITAADSIHLREYQLSTKRWVRSAALVALGFSVFLTLAVALVMSLMQRDNRWYRGYDSFLVIDGSATMLDTNGKMYWVSDSGMDLTTVVLTLLCLFVVFITAAGVGTVLGGIFGARGRRTGGALVLGGVVLLALALVVIAALGIQVSAPYPGVLIFCLPVLVIALGVGSGFLRRP</sequence>
<dbReference type="OrthoDB" id="4425547at2"/>
<keyword evidence="1" id="KW-1133">Transmembrane helix</keyword>
<keyword evidence="1" id="KW-0812">Transmembrane</keyword>
<evidence type="ECO:0000256" key="1">
    <source>
        <dbReference type="SAM" id="Phobius"/>
    </source>
</evidence>
<dbReference type="Proteomes" id="UP000315353">
    <property type="component" value="Unassembled WGS sequence"/>
</dbReference>
<evidence type="ECO:0000313" key="5">
    <source>
        <dbReference type="Proteomes" id="UP000315353"/>
    </source>
</evidence>
<dbReference type="AlphaFoldDB" id="A0A1L7CQ02"/>
<keyword evidence="1" id="KW-0472">Membrane</keyword>
<organism evidence="2 4">
    <name type="scientific">Corynebacterium flavescens</name>
    <dbReference type="NCBI Taxonomy" id="28028"/>
    <lineage>
        <taxon>Bacteria</taxon>
        <taxon>Bacillati</taxon>
        <taxon>Actinomycetota</taxon>
        <taxon>Actinomycetes</taxon>
        <taxon>Mycobacteriales</taxon>
        <taxon>Corynebacteriaceae</taxon>
        <taxon>Corynebacterium</taxon>
    </lineage>
</organism>
<feature type="transmembrane region" description="Helical" evidence="1">
    <location>
        <begin position="176"/>
        <end position="196"/>
    </location>
</feature>
<dbReference type="EMBL" id="BJNB01000011">
    <property type="protein sequence ID" value="GEB97500.1"/>
    <property type="molecule type" value="Genomic_DNA"/>
</dbReference>